<accession>A0A1Z3HUL3</accession>
<evidence type="ECO:0000313" key="2">
    <source>
        <dbReference type="Proteomes" id="UP000191901"/>
    </source>
</evidence>
<dbReference type="EMBL" id="CP021983">
    <property type="protein sequence ID" value="ASC73965.1"/>
    <property type="molecule type" value="Genomic_DNA"/>
</dbReference>
<proteinExistence type="predicted"/>
<dbReference type="AlphaFoldDB" id="A0A1Z3HUL3"/>
<dbReference type="RefSeq" id="WP_088431258.1">
    <property type="nucleotide sequence ID" value="NZ_CP021983.2"/>
</dbReference>
<protein>
    <submittedName>
        <fullName evidence="1">Uncharacterized protein</fullName>
    </submittedName>
</protein>
<gene>
    <name evidence="1" type="ORF">XM38_049390</name>
</gene>
<dbReference type="Proteomes" id="UP000191901">
    <property type="component" value="Chromosome"/>
</dbReference>
<sequence>MSQHLSDSAATVQGLLNLIFSEEEDIENLQNQCILNQEKYDQKASLELEFHRSKDEVEIPEDQKEIVWYQIRKELSELLDEIKLLEYSITSKQEIIAILCGSILEIAKYGMMVNYSRLSECPDVRFIGKESIKNIIYQGCKQSRECKTGKYSKSVQSCFSSLEDSFGSRFSLKEKPFKSLACYIIELLGWKNYLVYERDMTALLCR</sequence>
<dbReference type="OrthoDB" id="581886at2"/>
<keyword evidence="2" id="KW-1185">Reference proteome</keyword>
<evidence type="ECO:0000313" key="1">
    <source>
        <dbReference type="EMBL" id="ASC73965.1"/>
    </source>
</evidence>
<dbReference type="KEGG" id="hhg:XM38_049390"/>
<organism evidence="1 2">
    <name type="scientific">Halomicronema hongdechloris C2206</name>
    <dbReference type="NCBI Taxonomy" id="1641165"/>
    <lineage>
        <taxon>Bacteria</taxon>
        <taxon>Bacillati</taxon>
        <taxon>Cyanobacteriota</taxon>
        <taxon>Cyanophyceae</taxon>
        <taxon>Nodosilineales</taxon>
        <taxon>Nodosilineaceae</taxon>
        <taxon>Halomicronema</taxon>
    </lineage>
</organism>
<name>A0A1Z3HUL3_9CYAN</name>
<reference evidence="1 2" key="1">
    <citation type="journal article" date="2016" name="Biochim. Biophys. Acta">
        <title>Characterization of red-shifted phycobilisomes isolated from the chlorophyll f-containing cyanobacterium Halomicronema hongdechloris.</title>
        <authorList>
            <person name="Li Y."/>
            <person name="Lin Y."/>
            <person name="Garvey C.J."/>
            <person name="Birch D."/>
            <person name="Corkery R.W."/>
            <person name="Loughlin P.C."/>
            <person name="Scheer H."/>
            <person name="Willows R.D."/>
            <person name="Chen M."/>
        </authorList>
    </citation>
    <scope>NUCLEOTIDE SEQUENCE [LARGE SCALE GENOMIC DNA]</scope>
    <source>
        <strain evidence="1 2">C2206</strain>
    </source>
</reference>